<evidence type="ECO:0000256" key="11">
    <source>
        <dbReference type="SAM" id="MobiDB-lite"/>
    </source>
</evidence>
<dbReference type="EMBL" id="CP063409">
    <property type="protein sequence ID" value="QSZ35399.1"/>
    <property type="molecule type" value="Genomic_DNA"/>
</dbReference>
<dbReference type="GO" id="GO:0005525">
    <property type="term" value="F:GTP binding"/>
    <property type="evidence" value="ECO:0007669"/>
    <property type="project" value="UniProtKB-KW"/>
</dbReference>
<dbReference type="HAMAP" id="MF_00223">
    <property type="entry name" value="FolE"/>
    <property type="match status" value="1"/>
</dbReference>
<dbReference type="Gene3D" id="3.30.1130.10">
    <property type="match status" value="1"/>
</dbReference>
<dbReference type="InterPro" id="IPR020602">
    <property type="entry name" value="GTP_CycHdrlase_I_dom"/>
</dbReference>
<comment type="function">
    <text evidence="10">GTP cyclohydrolase 1 is the first enzyme in the biosynthetic pathway leading to folic acid.</text>
</comment>
<dbReference type="NCBIfam" id="NF006826">
    <property type="entry name" value="PRK09347.1-3"/>
    <property type="match status" value="1"/>
</dbReference>
<dbReference type="InterPro" id="IPR043134">
    <property type="entry name" value="GTP-CH-I_N"/>
</dbReference>
<feature type="domain" description="GTP cyclohydrolase I" evidence="12">
    <location>
        <begin position="126"/>
        <end position="300"/>
    </location>
</feature>
<evidence type="ECO:0000256" key="4">
    <source>
        <dbReference type="ARBA" id="ARBA00017272"/>
    </source>
</evidence>
<evidence type="ECO:0000256" key="6">
    <source>
        <dbReference type="ARBA" id="ARBA00022801"/>
    </source>
</evidence>
<dbReference type="GO" id="GO:0003934">
    <property type="term" value="F:GTP cyclohydrolase I activity"/>
    <property type="evidence" value="ECO:0007669"/>
    <property type="project" value="UniProtKB-EC"/>
</dbReference>
<feature type="compositionally biased region" description="Basic and acidic residues" evidence="11">
    <location>
        <begin position="86"/>
        <end position="99"/>
    </location>
</feature>
<evidence type="ECO:0000256" key="7">
    <source>
        <dbReference type="ARBA" id="ARBA00022909"/>
    </source>
</evidence>
<dbReference type="InterPro" id="IPR043133">
    <property type="entry name" value="GTP-CH-I_C/QueF"/>
</dbReference>
<keyword evidence="14" id="KW-1185">Reference proteome</keyword>
<accession>A0A8A3PK84</accession>
<dbReference type="InterPro" id="IPR001474">
    <property type="entry name" value="GTP_CycHdrlase_I"/>
</dbReference>
<evidence type="ECO:0000313" key="13">
    <source>
        <dbReference type="EMBL" id="QSZ35399.1"/>
    </source>
</evidence>
<dbReference type="PANTHER" id="PTHR11109:SF7">
    <property type="entry name" value="GTP CYCLOHYDROLASE 1"/>
    <property type="match status" value="1"/>
</dbReference>
<comment type="similarity">
    <text evidence="2">Belongs to the GTP cyclohydrolase I family.</text>
</comment>
<feature type="region of interest" description="Disordered" evidence="11">
    <location>
        <begin position="57"/>
        <end position="119"/>
    </location>
</feature>
<dbReference type="UniPathway" id="UPA00848">
    <property type="reaction ID" value="UER00151"/>
</dbReference>
<evidence type="ECO:0000256" key="2">
    <source>
        <dbReference type="ARBA" id="ARBA00008085"/>
    </source>
</evidence>
<dbReference type="InterPro" id="IPR018234">
    <property type="entry name" value="GTP_CycHdrlase_I_CS"/>
</dbReference>
<evidence type="ECO:0000256" key="9">
    <source>
        <dbReference type="ARBA" id="ARBA00030854"/>
    </source>
</evidence>
<name>A0A8A3PK84_9HELO</name>
<dbReference type="GO" id="GO:0008270">
    <property type="term" value="F:zinc ion binding"/>
    <property type="evidence" value="ECO:0007669"/>
    <property type="project" value="TreeGrafter"/>
</dbReference>
<dbReference type="GO" id="GO:0046656">
    <property type="term" value="P:folic acid biosynthetic process"/>
    <property type="evidence" value="ECO:0007669"/>
    <property type="project" value="UniProtKB-KW"/>
</dbReference>
<keyword evidence="5" id="KW-0547">Nucleotide-binding</keyword>
<gene>
    <name evidence="13" type="ORF">DSL72_008269</name>
</gene>
<evidence type="ECO:0000256" key="5">
    <source>
        <dbReference type="ARBA" id="ARBA00022741"/>
    </source>
</evidence>
<dbReference type="OrthoDB" id="4966at2759"/>
<dbReference type="Proteomes" id="UP000672032">
    <property type="component" value="Chromosome 5"/>
</dbReference>
<evidence type="ECO:0000256" key="8">
    <source>
        <dbReference type="ARBA" id="ARBA00023134"/>
    </source>
</evidence>
<dbReference type="GO" id="GO:0046654">
    <property type="term" value="P:tetrahydrofolate biosynthetic process"/>
    <property type="evidence" value="ECO:0007669"/>
    <property type="project" value="InterPro"/>
</dbReference>
<keyword evidence="6" id="KW-0378">Hydrolase</keyword>
<dbReference type="PROSITE" id="PS00860">
    <property type="entry name" value="GTP_CYCLOHYDROL_1_2"/>
    <property type="match status" value="1"/>
</dbReference>
<evidence type="ECO:0000313" key="14">
    <source>
        <dbReference type="Proteomes" id="UP000672032"/>
    </source>
</evidence>
<keyword evidence="8" id="KW-0342">GTP-binding</keyword>
<protein>
    <recommendedName>
        <fullName evidence="4">GTP cyclohydrolase 1</fullName>
        <ecNumber evidence="3">3.5.4.16</ecNumber>
    </recommendedName>
    <alternativeName>
        <fullName evidence="9">GTP cyclohydrolase I</fullName>
    </alternativeName>
</protein>
<dbReference type="NCBIfam" id="TIGR00063">
    <property type="entry name" value="folE"/>
    <property type="match status" value="1"/>
</dbReference>
<proteinExistence type="inferred from homology"/>
<dbReference type="PANTHER" id="PTHR11109">
    <property type="entry name" value="GTP CYCLOHYDROLASE I"/>
    <property type="match status" value="1"/>
</dbReference>
<keyword evidence="7" id="KW-0289">Folate biosynthesis</keyword>
<evidence type="ECO:0000259" key="12">
    <source>
        <dbReference type="Pfam" id="PF01227"/>
    </source>
</evidence>
<dbReference type="GO" id="GO:0005737">
    <property type="term" value="C:cytoplasm"/>
    <property type="evidence" value="ECO:0007669"/>
    <property type="project" value="TreeGrafter"/>
</dbReference>
<evidence type="ECO:0000256" key="10">
    <source>
        <dbReference type="ARBA" id="ARBA00055676"/>
    </source>
</evidence>
<organism evidence="13 14">
    <name type="scientific">Monilinia vaccinii-corymbosi</name>
    <dbReference type="NCBI Taxonomy" id="61207"/>
    <lineage>
        <taxon>Eukaryota</taxon>
        <taxon>Fungi</taxon>
        <taxon>Dikarya</taxon>
        <taxon>Ascomycota</taxon>
        <taxon>Pezizomycotina</taxon>
        <taxon>Leotiomycetes</taxon>
        <taxon>Helotiales</taxon>
        <taxon>Sclerotiniaceae</taxon>
        <taxon>Monilinia</taxon>
    </lineage>
</organism>
<dbReference type="GO" id="GO:0006729">
    <property type="term" value="P:tetrahydrobiopterin biosynthetic process"/>
    <property type="evidence" value="ECO:0007669"/>
    <property type="project" value="TreeGrafter"/>
</dbReference>
<sequence length="307" mass="33843">MTLPQDPRLLLPALADLANNNHSVPLKLPSISSNFLFPLHIAKIWTGRQYSIKVMSTNSSSTSKARADGNVLRPKTPLASEISGGKVHDDHAKEPETPKPELIGTPESEQTGGDPAISSFRGDLTAAARQVLSAVGEDPHREGLLKTPERYSKALLFLTRGYSQKVENVVNDAIFEVETKEIVIVSDIDVFSMCEHHMLPFIGKVHIGYIPNGRVLGLSKLARIVEIFARRLQVQERLTKQIAEAVEEVLHPLGIAVILECTHMCMTMRGVQKPGAMTLTQSMSGLLKDDQVEHQNFHALLNLRKRG</sequence>
<comment type="pathway">
    <text evidence="1">Cofactor biosynthesis; 7,8-dihydroneopterin triphosphate biosynthesis; 7,8-dihydroneopterin triphosphate from GTP: step 1/1.</text>
</comment>
<dbReference type="SUPFAM" id="SSF55620">
    <property type="entry name" value="Tetrahydrobiopterin biosynthesis enzymes-like"/>
    <property type="match status" value="1"/>
</dbReference>
<dbReference type="Gene3D" id="1.10.286.10">
    <property type="match status" value="1"/>
</dbReference>
<dbReference type="EC" id="3.5.4.16" evidence="3"/>
<reference evidence="13" key="1">
    <citation type="submission" date="2020-10" db="EMBL/GenBank/DDBJ databases">
        <title>Genome Sequence of Monilinia vaccinii-corymbosi Sheds Light on Mummy Berry Disease Infection of Blueberry and Mating Type.</title>
        <authorList>
            <person name="Yow A.G."/>
            <person name="Zhang Y."/>
            <person name="Bansal K."/>
            <person name="Eacker S.M."/>
            <person name="Sullivan S."/>
            <person name="Liachko I."/>
            <person name="Cubeta M.A."/>
            <person name="Rollins J.A."/>
            <person name="Ashrafi H."/>
        </authorList>
    </citation>
    <scope>NUCLEOTIDE SEQUENCE</scope>
    <source>
        <strain evidence="13">RL-1</strain>
    </source>
</reference>
<dbReference type="FunFam" id="3.30.1130.10:FF:000012">
    <property type="entry name" value="GTP cyclohydrolase 1"/>
    <property type="match status" value="1"/>
</dbReference>
<dbReference type="NCBIfam" id="NF006825">
    <property type="entry name" value="PRK09347.1-2"/>
    <property type="match status" value="1"/>
</dbReference>
<dbReference type="Pfam" id="PF01227">
    <property type="entry name" value="GTP_cyclohydroI"/>
    <property type="match status" value="1"/>
</dbReference>
<evidence type="ECO:0000256" key="3">
    <source>
        <dbReference type="ARBA" id="ARBA00012715"/>
    </source>
</evidence>
<dbReference type="AlphaFoldDB" id="A0A8A3PK84"/>
<evidence type="ECO:0000256" key="1">
    <source>
        <dbReference type="ARBA" id="ARBA00005080"/>
    </source>
</evidence>